<feature type="transmembrane region" description="Helical" evidence="1">
    <location>
        <begin position="354"/>
        <end position="374"/>
    </location>
</feature>
<feature type="transmembrane region" description="Helical" evidence="1">
    <location>
        <begin position="12"/>
        <end position="36"/>
    </location>
</feature>
<keyword evidence="1" id="KW-1133">Transmembrane helix</keyword>
<gene>
    <name evidence="2" type="ORF">ACFSFX_17365</name>
</gene>
<reference evidence="3" key="1">
    <citation type="journal article" date="2019" name="Int. J. Syst. Evol. Microbiol.">
        <title>The Global Catalogue of Microorganisms (GCM) 10K type strain sequencing project: providing services to taxonomists for standard genome sequencing and annotation.</title>
        <authorList>
            <consortium name="The Broad Institute Genomics Platform"/>
            <consortium name="The Broad Institute Genome Sequencing Center for Infectious Disease"/>
            <person name="Wu L."/>
            <person name="Ma J."/>
        </authorList>
    </citation>
    <scope>NUCLEOTIDE SEQUENCE [LARGE SCALE GENOMIC DNA]</scope>
    <source>
        <strain evidence="3">JCM 11496</strain>
    </source>
</reference>
<feature type="transmembrane region" description="Helical" evidence="1">
    <location>
        <begin position="85"/>
        <end position="112"/>
    </location>
</feature>
<protein>
    <submittedName>
        <fullName evidence="2">Uncharacterized protein</fullName>
    </submittedName>
</protein>
<name>A0ABW4QC92_9MICC</name>
<feature type="transmembrane region" description="Helical" evidence="1">
    <location>
        <begin position="56"/>
        <end position="73"/>
    </location>
</feature>
<evidence type="ECO:0000256" key="1">
    <source>
        <dbReference type="SAM" id="Phobius"/>
    </source>
</evidence>
<evidence type="ECO:0000313" key="3">
    <source>
        <dbReference type="Proteomes" id="UP001597307"/>
    </source>
</evidence>
<evidence type="ECO:0000313" key="2">
    <source>
        <dbReference type="EMBL" id="MFD1848357.1"/>
    </source>
</evidence>
<dbReference type="RefSeq" id="WP_377959693.1">
    <property type="nucleotide sequence ID" value="NZ_JBHUGA010000067.1"/>
</dbReference>
<feature type="transmembrane region" description="Helical" evidence="1">
    <location>
        <begin position="132"/>
        <end position="154"/>
    </location>
</feature>
<organism evidence="2 3">
    <name type="scientific">Arthrobacter flavus</name>
    <dbReference type="NCBI Taxonomy" id="95172"/>
    <lineage>
        <taxon>Bacteria</taxon>
        <taxon>Bacillati</taxon>
        <taxon>Actinomycetota</taxon>
        <taxon>Actinomycetes</taxon>
        <taxon>Micrococcales</taxon>
        <taxon>Micrococcaceae</taxon>
        <taxon>Arthrobacter</taxon>
    </lineage>
</organism>
<proteinExistence type="predicted"/>
<feature type="transmembrane region" description="Helical" evidence="1">
    <location>
        <begin position="207"/>
        <end position="227"/>
    </location>
</feature>
<comment type="caution">
    <text evidence="2">The sequence shown here is derived from an EMBL/GenBank/DDBJ whole genome shotgun (WGS) entry which is preliminary data.</text>
</comment>
<keyword evidence="1" id="KW-0472">Membrane</keyword>
<sequence>MRSISADSWIRAAATGAVAYGAALAASVMLVILIVIAGGASAAEDIDGGVATGQGFGAAVSVVVQLVLMAFFAPLEGAIGGEAALFFGAGLGFTATLVPLLITIAGLVAAYLFIRFNRRRSRGLPATTLARIVQAGTGGLVFAVLSLAFGLIFALRIREEGFELTVHAVSVLPFACGWLLISSAAFLGSRTEGSVISTGWRAAARLLGAHVLVWSGVLTLATLIAVVSMVEFRAIFAAVAMLPNLLVYEFALVHLGGLGVEASLGTAEALTIFSDGIPLGVRIAAPVLAVLLVLAAGLRWSITRGSHASSAIDWVRLPVVYGAFGIVISLATMVSVEGEAFGGGMTASAALYPWVFLLFAVVGLLIEIVARYLAPMVLPSVPVPVRRILLARAATSPSVTLAGSVAGVPPTQPGQAELSDPTPMSPRAKKMLLIGSFGVAGVAVLGIGGTYAHQTLQAGEFGPQKTVEDYLQKLVDGQAADALALYDRYDETADRTLLTAAAYEAAQNKISGYRIISTDIADGQATVEAEVTQGGQTSSTSFTLRTEGRQAGIFDGWQLLFVPEQRIVIEAETPTVMINGAEVQMPGSDGLALHELVVLPGTYTVSVPNDDPFYDHGEPREVTARFGESASVPAFETTRSPEFEDAAIAAAADYVAACMAQTTMEVEPCGLNEYSWGDDEDVRNVKWELVTEPEYSIGEDFWTDGEAVNLSGGEALVTYQENDAWGDEPDEWEDVERSHSLYLNLMVTVQDGEVTVDQS</sequence>
<feature type="transmembrane region" description="Helical" evidence="1">
    <location>
        <begin position="166"/>
        <end position="187"/>
    </location>
</feature>
<accession>A0ABW4QC92</accession>
<dbReference type="Proteomes" id="UP001597307">
    <property type="component" value="Unassembled WGS sequence"/>
</dbReference>
<feature type="transmembrane region" description="Helical" evidence="1">
    <location>
        <begin position="283"/>
        <end position="302"/>
    </location>
</feature>
<keyword evidence="1" id="KW-0812">Transmembrane</keyword>
<dbReference type="EMBL" id="JBHUGA010000067">
    <property type="protein sequence ID" value="MFD1848357.1"/>
    <property type="molecule type" value="Genomic_DNA"/>
</dbReference>
<feature type="transmembrane region" description="Helical" evidence="1">
    <location>
        <begin position="431"/>
        <end position="452"/>
    </location>
</feature>
<keyword evidence="3" id="KW-1185">Reference proteome</keyword>
<feature type="transmembrane region" description="Helical" evidence="1">
    <location>
        <begin position="314"/>
        <end position="334"/>
    </location>
</feature>